<dbReference type="OrthoDB" id="2506773at2759"/>
<dbReference type="EMBL" id="NBNE01005800">
    <property type="protein sequence ID" value="OWZ02993.1"/>
    <property type="molecule type" value="Genomic_DNA"/>
</dbReference>
<dbReference type="PANTHER" id="PTHR33050:SF7">
    <property type="entry name" value="RIBONUCLEASE H"/>
    <property type="match status" value="1"/>
</dbReference>
<dbReference type="STRING" id="4795.A0A225VC78"/>
<comment type="caution">
    <text evidence="1">The sequence shown here is derived from an EMBL/GenBank/DDBJ whole genome shotgun (WGS) entry which is preliminary data.</text>
</comment>
<organism evidence="1 2">
    <name type="scientific">Phytophthora megakarya</name>
    <dbReference type="NCBI Taxonomy" id="4795"/>
    <lineage>
        <taxon>Eukaryota</taxon>
        <taxon>Sar</taxon>
        <taxon>Stramenopiles</taxon>
        <taxon>Oomycota</taxon>
        <taxon>Peronosporomycetes</taxon>
        <taxon>Peronosporales</taxon>
        <taxon>Peronosporaceae</taxon>
        <taxon>Phytophthora</taxon>
    </lineage>
</organism>
<dbReference type="Proteomes" id="UP000198211">
    <property type="component" value="Unassembled WGS sequence"/>
</dbReference>
<dbReference type="AlphaFoldDB" id="A0A225VC78"/>
<accession>A0A225VC78</accession>
<dbReference type="PANTHER" id="PTHR33050">
    <property type="entry name" value="REVERSE TRANSCRIPTASE DOMAIN-CONTAINING PROTEIN"/>
    <property type="match status" value="1"/>
</dbReference>
<proteinExistence type="predicted"/>
<gene>
    <name evidence="1" type="ORF">PHMEG_00025351</name>
</gene>
<protein>
    <submittedName>
        <fullName evidence="1">Uncharacterized protein</fullName>
    </submittedName>
</protein>
<evidence type="ECO:0000313" key="2">
    <source>
        <dbReference type="Proteomes" id="UP000198211"/>
    </source>
</evidence>
<keyword evidence="2" id="KW-1185">Reference proteome</keyword>
<dbReference type="InterPro" id="IPR052055">
    <property type="entry name" value="Hepadnavirus_pol/RT"/>
</dbReference>
<name>A0A225VC78_9STRA</name>
<reference evidence="2" key="1">
    <citation type="submission" date="2017-03" db="EMBL/GenBank/DDBJ databases">
        <title>Phytopthora megakarya and P. palmivora, two closely related causual agents of cacao black pod achieved similar genome size and gene model numbers by different mechanisms.</title>
        <authorList>
            <person name="Ali S."/>
            <person name="Shao J."/>
            <person name="Larry D.J."/>
            <person name="Kronmiller B."/>
            <person name="Shen D."/>
            <person name="Strem M.D."/>
            <person name="Melnick R.L."/>
            <person name="Guiltinan M.J."/>
            <person name="Tyler B.M."/>
            <person name="Meinhardt L.W."/>
            <person name="Bailey B.A."/>
        </authorList>
    </citation>
    <scope>NUCLEOTIDE SEQUENCE [LARGE SCALE GENOMIC DNA]</scope>
    <source>
        <strain evidence="2">zdho120</strain>
    </source>
</reference>
<sequence length="462" mass="51062">MFVFRFDGYVVIDLSCGFGWCASTAFYSLAGDVINDLYVGEDVADAAAGDLGRLQGNVWCDDHSCVEVNRGHRCQAANLALRRAMATVLGPKAINDKKFTPWLSENKALGLLWNTADGTVSIPDDKLVKAKHQVASLLSSARATKSELTKVLGVFRHITTCFPPARAFYQRIHVEAISRPSFGSKALSPDAFEDLRWFQAVLGNTARFNGIPVAQLARTTTPSVCVYMDASGSGLCVLEPQRREFIRVKYTAIELAALRSECSPGGTVLGAHWKEASSGRTTYVCFHIDNTSAVAWASKRLSRHPTVQLYNRLLSLVEFEHDLSFTADHIPGSTIPWPTPARAHGPPGLHCGILGLTYHCHGYGYNPRRCYNEQVSYSLESMEKIFPVHVMVTVVSEDRSVKLQQIGIFRNLPLEVWMEPIRSRQSVPDDTVKAFKRVLVPPPIFGCRPISLTPSEDAIARH</sequence>
<evidence type="ECO:0000313" key="1">
    <source>
        <dbReference type="EMBL" id="OWZ02993.1"/>
    </source>
</evidence>